<evidence type="ECO:0000256" key="6">
    <source>
        <dbReference type="ARBA" id="ARBA00023163"/>
    </source>
</evidence>
<name>A0AAV4P5W7_CAEEX</name>
<evidence type="ECO:0000313" key="11">
    <source>
        <dbReference type="EMBL" id="GIX91965.1"/>
    </source>
</evidence>
<proteinExistence type="predicted"/>
<evidence type="ECO:0000256" key="2">
    <source>
        <dbReference type="ARBA" id="ARBA00022553"/>
    </source>
</evidence>
<dbReference type="PANTHER" id="PTHR13115:SF8">
    <property type="entry name" value="RNA POLYMERASE-ASSOCIATED PROTEIN RTF1 HOMOLOG"/>
    <property type="match status" value="1"/>
</dbReference>
<feature type="region of interest" description="Disordered" evidence="9">
    <location>
        <begin position="184"/>
        <end position="320"/>
    </location>
</feature>
<dbReference type="FunFam" id="3.90.70.200:FF:000001">
    <property type="entry name" value="RNA polymerase-associated protein RTF1 homolog"/>
    <property type="match status" value="1"/>
</dbReference>
<dbReference type="InterPro" id="IPR036128">
    <property type="entry name" value="Plus3-like_sf"/>
</dbReference>
<dbReference type="GO" id="GO:1990269">
    <property type="term" value="F:RNA polymerase II C-terminal domain phosphoserine binding"/>
    <property type="evidence" value="ECO:0007669"/>
    <property type="project" value="TreeGrafter"/>
</dbReference>
<gene>
    <name evidence="11" type="primary">RTF1</name>
    <name evidence="11" type="ORF">CEXT_75051</name>
</gene>
<feature type="compositionally biased region" description="Basic and acidic residues" evidence="9">
    <location>
        <begin position="147"/>
        <end position="161"/>
    </location>
</feature>
<dbReference type="SMART" id="SM00719">
    <property type="entry name" value="Plus3"/>
    <property type="match status" value="1"/>
</dbReference>
<keyword evidence="6" id="KW-0804">Transcription</keyword>
<evidence type="ECO:0000256" key="9">
    <source>
        <dbReference type="SAM" id="MobiDB-lite"/>
    </source>
</evidence>
<dbReference type="SUPFAM" id="SSF159042">
    <property type="entry name" value="Plus3-like"/>
    <property type="match status" value="1"/>
</dbReference>
<dbReference type="Gene3D" id="3.90.70.200">
    <property type="entry name" value="Plus-3 domain"/>
    <property type="match status" value="1"/>
</dbReference>
<comment type="subcellular location">
    <subcellularLocation>
        <location evidence="1">Nucleus</location>
        <location evidence="1">Nucleoplasm</location>
    </subcellularLocation>
</comment>
<evidence type="ECO:0000256" key="7">
    <source>
        <dbReference type="ARBA" id="ARBA00023242"/>
    </source>
</evidence>
<evidence type="ECO:0000256" key="3">
    <source>
        <dbReference type="ARBA" id="ARBA00023015"/>
    </source>
</evidence>
<sequence>MVKKKNRVVYDSSSDDSDSPDSAAESGELSDKADKGNTENNKQQSSKRSDSDSETSESDDDWTVDGKGGKKKKVKKPVPKKTSEQSRSPSSSSSSSSSSEDEGNNAPSSEPEEGEVSDSGSGSGDASDSDDEFNDGYDENLMGDEEDKARLAQMTEKEREQEIYNRVEKREVLKTRFEIEKKLRLAKKKEQKMKAKKEEMKLKTDASSRSKERRRMVEENKDKLDKKAQAIKDLRERREKKRKLAELQQQKEVDEAKEEEEADSDDKDSQQPMKKLRASDIYSDDDDEDASGNERDNQSEASYHSRSEDEEETGGKKSEFVSTKEELSKIRLSRYKLEKWVHAPFFAKTVIGCFVRIGIGANNGNPVYRVAEVSDVVETAKIYQLGATRTNKGLRLKFGLQDRVFRLEFVSNKDFSDSEFHKWRETVLLENIALPTLDDVDKKVKDIQVALNYQYKEDDIENIVKEKGRFKKNPHNYAMRKTQLMKNKEMCDLEGDLEGSRSYQAELDRIEERAKELDNMRTSTISNITYINVRNRQMNIIEAEKAIKAMAQNGPQVTDDPFTRRRCAPTLVTKTRDTTMSPVVLQELAKRQAIEKKKAEEEASKKKEEEKQKVIKTVPSNSHQDEDLFSAHNFDITLDLQMPTMGLSAHSARVTPAPPAPPKRSLNLEEYKKMRGLI</sequence>
<dbReference type="GO" id="GO:0016593">
    <property type="term" value="C:Cdc73/Paf1 complex"/>
    <property type="evidence" value="ECO:0007669"/>
    <property type="project" value="TreeGrafter"/>
</dbReference>
<feature type="compositionally biased region" description="Acidic residues" evidence="9">
    <location>
        <begin position="255"/>
        <end position="266"/>
    </location>
</feature>
<reference evidence="11 12" key="1">
    <citation type="submission" date="2021-06" db="EMBL/GenBank/DDBJ databases">
        <title>Caerostris extrusa draft genome.</title>
        <authorList>
            <person name="Kono N."/>
            <person name="Arakawa K."/>
        </authorList>
    </citation>
    <scope>NUCLEOTIDE SEQUENCE [LARGE SCALE GENOMIC DNA]</scope>
</reference>
<dbReference type="EMBL" id="BPLR01004081">
    <property type="protein sequence ID" value="GIX91965.1"/>
    <property type="molecule type" value="Genomic_DNA"/>
</dbReference>
<evidence type="ECO:0000313" key="12">
    <source>
        <dbReference type="Proteomes" id="UP001054945"/>
    </source>
</evidence>
<evidence type="ECO:0000259" key="10">
    <source>
        <dbReference type="PROSITE" id="PS51360"/>
    </source>
</evidence>
<organism evidence="11 12">
    <name type="scientific">Caerostris extrusa</name>
    <name type="common">Bark spider</name>
    <name type="synonym">Caerostris bankana</name>
    <dbReference type="NCBI Taxonomy" id="172846"/>
    <lineage>
        <taxon>Eukaryota</taxon>
        <taxon>Metazoa</taxon>
        <taxon>Ecdysozoa</taxon>
        <taxon>Arthropoda</taxon>
        <taxon>Chelicerata</taxon>
        <taxon>Arachnida</taxon>
        <taxon>Araneae</taxon>
        <taxon>Araneomorphae</taxon>
        <taxon>Entelegynae</taxon>
        <taxon>Araneoidea</taxon>
        <taxon>Araneidae</taxon>
        <taxon>Caerostris</taxon>
    </lineage>
</organism>
<feature type="compositionally biased region" description="Low complexity" evidence="9">
    <location>
        <begin position="117"/>
        <end position="126"/>
    </location>
</feature>
<accession>A0AAV4P5W7</accession>
<feature type="compositionally biased region" description="Acidic residues" evidence="9">
    <location>
        <begin position="282"/>
        <end position="291"/>
    </location>
</feature>
<feature type="compositionally biased region" description="Basic residues" evidence="9">
    <location>
        <begin position="69"/>
        <end position="79"/>
    </location>
</feature>
<dbReference type="AlphaFoldDB" id="A0AAV4P5W7"/>
<keyword evidence="5" id="KW-0010">Activator</keyword>
<keyword evidence="3" id="KW-0805">Transcription regulation</keyword>
<keyword evidence="2" id="KW-0597">Phosphoprotein</keyword>
<dbReference type="PANTHER" id="PTHR13115">
    <property type="entry name" value="RNA POLYMERASE-ASSOCIATED PROTEIN RTF1 HOMOLOG"/>
    <property type="match status" value="1"/>
</dbReference>
<feature type="compositionally biased region" description="Acidic residues" evidence="9">
    <location>
        <begin position="52"/>
        <end position="63"/>
    </location>
</feature>
<keyword evidence="12" id="KW-1185">Reference proteome</keyword>
<feature type="region of interest" description="Disordered" evidence="9">
    <location>
        <begin position="1"/>
        <end position="161"/>
    </location>
</feature>
<dbReference type="InterPro" id="IPR004343">
    <property type="entry name" value="Plus-3_dom"/>
</dbReference>
<dbReference type="PROSITE" id="PS51360">
    <property type="entry name" value="PLUS3"/>
    <property type="match status" value="1"/>
</dbReference>
<evidence type="ECO:0000256" key="8">
    <source>
        <dbReference type="SAM" id="Coils"/>
    </source>
</evidence>
<evidence type="ECO:0000256" key="5">
    <source>
        <dbReference type="ARBA" id="ARBA00023159"/>
    </source>
</evidence>
<keyword evidence="7" id="KW-0539">Nucleus</keyword>
<feature type="compositionally biased region" description="Acidic residues" evidence="9">
    <location>
        <begin position="127"/>
        <end position="146"/>
    </location>
</feature>
<feature type="compositionally biased region" description="Basic and acidic residues" evidence="9">
    <location>
        <begin position="192"/>
        <end position="237"/>
    </location>
</feature>
<comment type="caution">
    <text evidence="11">The sequence shown here is derived from an EMBL/GenBank/DDBJ whole genome shotgun (WGS) entry which is preliminary data.</text>
</comment>
<feature type="compositionally biased region" description="Low complexity" evidence="9">
    <location>
        <begin position="85"/>
        <end position="98"/>
    </location>
</feature>
<keyword evidence="4 8" id="KW-0175">Coiled coil</keyword>
<evidence type="ECO:0000256" key="1">
    <source>
        <dbReference type="ARBA" id="ARBA00004642"/>
    </source>
</evidence>
<protein>
    <submittedName>
        <fullName evidence="11">RNA polymerase-associated protein RTF1 homolog</fullName>
    </submittedName>
</protein>
<dbReference type="GO" id="GO:0003677">
    <property type="term" value="F:DNA binding"/>
    <property type="evidence" value="ECO:0007669"/>
    <property type="project" value="InterPro"/>
</dbReference>
<dbReference type="Proteomes" id="UP001054945">
    <property type="component" value="Unassembled WGS sequence"/>
</dbReference>
<feature type="coiled-coil region" evidence="8">
    <location>
        <begin position="589"/>
        <end position="617"/>
    </location>
</feature>
<dbReference type="Pfam" id="PF03126">
    <property type="entry name" value="Plus-3"/>
    <property type="match status" value="1"/>
</dbReference>
<evidence type="ECO:0000256" key="4">
    <source>
        <dbReference type="ARBA" id="ARBA00023054"/>
    </source>
</evidence>
<feature type="domain" description="Plus3" evidence="10">
    <location>
        <begin position="321"/>
        <end position="452"/>
    </location>
</feature>
<feature type="compositionally biased region" description="Basic and acidic residues" evidence="9">
    <location>
        <begin position="292"/>
        <end position="320"/>
    </location>
</feature>